<reference evidence="2" key="1">
    <citation type="journal article" date="2020" name="Stud. Mycol.">
        <title>101 Dothideomycetes genomes: a test case for predicting lifestyles and emergence of pathogens.</title>
        <authorList>
            <person name="Haridas S."/>
            <person name="Albert R."/>
            <person name="Binder M."/>
            <person name="Bloem J."/>
            <person name="Labutti K."/>
            <person name="Salamov A."/>
            <person name="Andreopoulos B."/>
            <person name="Baker S."/>
            <person name="Barry K."/>
            <person name="Bills G."/>
            <person name="Bluhm B."/>
            <person name="Cannon C."/>
            <person name="Castanera R."/>
            <person name="Culley D."/>
            <person name="Daum C."/>
            <person name="Ezra D."/>
            <person name="Gonzalez J."/>
            <person name="Henrissat B."/>
            <person name="Kuo A."/>
            <person name="Liang C."/>
            <person name="Lipzen A."/>
            <person name="Lutzoni F."/>
            <person name="Magnuson J."/>
            <person name="Mondo S."/>
            <person name="Nolan M."/>
            <person name="Ohm R."/>
            <person name="Pangilinan J."/>
            <person name="Park H.-J."/>
            <person name="Ramirez L."/>
            <person name="Alfaro M."/>
            <person name="Sun H."/>
            <person name="Tritt A."/>
            <person name="Yoshinaga Y."/>
            <person name="Zwiers L.-H."/>
            <person name="Turgeon B."/>
            <person name="Goodwin S."/>
            <person name="Spatafora J."/>
            <person name="Crous P."/>
            <person name="Grigoriev I."/>
        </authorList>
    </citation>
    <scope>NUCLEOTIDE SEQUENCE</scope>
    <source>
        <strain evidence="2">CBS 121167</strain>
    </source>
</reference>
<dbReference type="AlphaFoldDB" id="A0A6A6AWW8"/>
<evidence type="ECO:0000313" key="2">
    <source>
        <dbReference type="EMBL" id="KAF2135475.1"/>
    </source>
</evidence>
<dbReference type="Proteomes" id="UP000799438">
    <property type="component" value="Unassembled WGS sequence"/>
</dbReference>
<feature type="region of interest" description="Disordered" evidence="1">
    <location>
        <begin position="1"/>
        <end position="55"/>
    </location>
</feature>
<proteinExistence type="predicted"/>
<dbReference type="RefSeq" id="XP_033391193.1">
    <property type="nucleotide sequence ID" value="XM_033542735.1"/>
</dbReference>
<keyword evidence="3" id="KW-1185">Reference proteome</keyword>
<gene>
    <name evidence="2" type="ORF">K452DRAFT_303518</name>
</gene>
<protein>
    <submittedName>
        <fullName evidence="2">Uncharacterized protein</fullName>
    </submittedName>
</protein>
<organism evidence="2 3">
    <name type="scientific">Aplosporella prunicola CBS 121167</name>
    <dbReference type="NCBI Taxonomy" id="1176127"/>
    <lineage>
        <taxon>Eukaryota</taxon>
        <taxon>Fungi</taxon>
        <taxon>Dikarya</taxon>
        <taxon>Ascomycota</taxon>
        <taxon>Pezizomycotina</taxon>
        <taxon>Dothideomycetes</taxon>
        <taxon>Dothideomycetes incertae sedis</taxon>
        <taxon>Botryosphaeriales</taxon>
        <taxon>Aplosporellaceae</taxon>
        <taxon>Aplosporella</taxon>
    </lineage>
</organism>
<feature type="compositionally biased region" description="Polar residues" evidence="1">
    <location>
        <begin position="45"/>
        <end position="55"/>
    </location>
</feature>
<feature type="compositionally biased region" description="Pro residues" evidence="1">
    <location>
        <begin position="34"/>
        <end position="43"/>
    </location>
</feature>
<evidence type="ECO:0000256" key="1">
    <source>
        <dbReference type="SAM" id="MobiDB-lite"/>
    </source>
</evidence>
<dbReference type="OrthoDB" id="3485856at2759"/>
<accession>A0A6A6AWW8</accession>
<dbReference type="GeneID" id="54300232"/>
<name>A0A6A6AWW8_9PEZI</name>
<sequence>MAALSTPPRSFSPTAAAAGFRTPKTASRPHGRAPPRPALPPSPAQTSSPGDVTATETQTEINPAVPQQIGVPGLIRTLKDIRQGVWKHPSPGWAKYSVSVEEYHKLLDKIEEEDDFANWFLHTVRCDYSNCYEELVLRVGGPLHVHETMCKSLERRIEAELERLKAVSLELASVIADIRPRGSAAVPLNINGADADIDTNTPSSPALSTIVKLSRKGNRYPDAQYSNKHAIWSSPIIEVSHSQKLKDLSGLAKDFIAGSEFNIEAMVEMKLEYTPPGRVTAPARGMKKSQPSKKAVVTVWRPGVVTRKDSTGTEKKFQAPVKVMDEAFRSETGKHLPGTLRLPLECFVPLDAIDLDTIPQEWRPLIEATTIDISFADLCKDLEDGEEEHMRKVNMIGGRKRPMFEAVRPYEEEMRAKRKKMVAGSIEREDPAFRTP</sequence>
<dbReference type="EMBL" id="ML995580">
    <property type="protein sequence ID" value="KAF2135475.1"/>
    <property type="molecule type" value="Genomic_DNA"/>
</dbReference>
<evidence type="ECO:0000313" key="3">
    <source>
        <dbReference type="Proteomes" id="UP000799438"/>
    </source>
</evidence>